<dbReference type="OrthoDB" id="1108718at2759"/>
<sequence length="482" mass="53097">MLASVVRDKLKEEFQLVHSGISTIQESANGFTETILLNINDVFGMPPVPSVETSFRPPTVDAATQTIPDSTTIIGNAINFANKSSIPAADDGDIGLEPNTGVDGVSNDACEEGVGAKQTSSDDDHLQSPQTENVLESPLDPALVFPNPTFSLGLTQEAVVVNTTDATVNQQIDQEVIDEGNLEVTDAEGDGCRKSKRQKVPTKALMGEYECDKGFLNRARKAVADAIYHGGNIDYSAKFAALMEKLKMPFEITTEKGNIWSNELYDVVQRENQVSAKVMDVLMFHTSSLLRSASSANQHASSVFMDTLFVSQFTKMYTKFSKHAKKESYKFSGSVVEMFTKLPGYADVVRIYFPFYLDKKYWVGICVDCGTWSVTVFDCNISQRTEYMMNKEVRPVALMFPYFLKQVGRQVGTRDCKAMAIERPRTIPQQKELNDSAVSSVLFIQAHAMGGIDACKCITPDVIDSHVERLVVTLYEASVGPL</sequence>
<dbReference type="InterPro" id="IPR003653">
    <property type="entry name" value="Peptidase_C48_C"/>
</dbReference>
<keyword evidence="6" id="KW-1185">Reference proteome</keyword>
<keyword evidence="3" id="KW-0378">Hydrolase</keyword>
<evidence type="ECO:0000256" key="3">
    <source>
        <dbReference type="ARBA" id="ARBA00022801"/>
    </source>
</evidence>
<proteinExistence type="inferred from homology"/>
<dbReference type="SUPFAM" id="SSF54001">
    <property type="entry name" value="Cysteine proteinases"/>
    <property type="match status" value="1"/>
</dbReference>
<dbReference type="Proteomes" id="UP000504610">
    <property type="component" value="Chromosome 6"/>
</dbReference>
<evidence type="ECO:0000256" key="1">
    <source>
        <dbReference type="ARBA" id="ARBA00005234"/>
    </source>
</evidence>
<keyword evidence="2" id="KW-0645">Protease</keyword>
<evidence type="ECO:0000256" key="2">
    <source>
        <dbReference type="ARBA" id="ARBA00022670"/>
    </source>
</evidence>
<feature type="region of interest" description="Disordered" evidence="4">
    <location>
        <begin position="91"/>
        <end position="135"/>
    </location>
</feature>
<organism evidence="6 7">
    <name type="scientific">Raphanus sativus</name>
    <name type="common">Radish</name>
    <name type="synonym">Raphanus raphanistrum var. sativus</name>
    <dbReference type="NCBI Taxonomy" id="3726"/>
    <lineage>
        <taxon>Eukaryota</taxon>
        <taxon>Viridiplantae</taxon>
        <taxon>Streptophyta</taxon>
        <taxon>Embryophyta</taxon>
        <taxon>Tracheophyta</taxon>
        <taxon>Spermatophyta</taxon>
        <taxon>Magnoliopsida</taxon>
        <taxon>eudicotyledons</taxon>
        <taxon>Gunneridae</taxon>
        <taxon>Pentapetalae</taxon>
        <taxon>rosids</taxon>
        <taxon>malvids</taxon>
        <taxon>Brassicales</taxon>
        <taxon>Brassicaceae</taxon>
        <taxon>Brassiceae</taxon>
        <taxon>Raphanus</taxon>
    </lineage>
</organism>
<dbReference type="AlphaFoldDB" id="A0A6J0LRW3"/>
<evidence type="ECO:0000313" key="6">
    <source>
        <dbReference type="Proteomes" id="UP000504610"/>
    </source>
</evidence>
<dbReference type="GO" id="GO:0008234">
    <property type="term" value="F:cysteine-type peptidase activity"/>
    <property type="evidence" value="ECO:0007669"/>
    <property type="project" value="InterPro"/>
</dbReference>
<accession>A0A6J0LRW3</accession>
<reference evidence="7" key="2">
    <citation type="submission" date="2025-08" db="UniProtKB">
        <authorList>
            <consortium name="RefSeq"/>
        </authorList>
    </citation>
    <scope>IDENTIFICATION</scope>
    <source>
        <tissue evidence="7">Leaf</tissue>
    </source>
</reference>
<dbReference type="Pfam" id="PF02902">
    <property type="entry name" value="Peptidase_C48"/>
    <property type="match status" value="1"/>
</dbReference>
<evidence type="ECO:0000313" key="7">
    <source>
        <dbReference type="RefSeq" id="XP_018462583.1"/>
    </source>
</evidence>
<dbReference type="GO" id="GO:0006508">
    <property type="term" value="P:proteolysis"/>
    <property type="evidence" value="ECO:0007669"/>
    <property type="project" value="UniProtKB-KW"/>
</dbReference>
<feature type="domain" description="Ubiquitin-like protease family profile" evidence="5">
    <location>
        <begin position="257"/>
        <end position="427"/>
    </location>
</feature>
<comment type="similarity">
    <text evidence="1">Belongs to the peptidase C48 family.</text>
</comment>
<protein>
    <submittedName>
        <fullName evidence="7">Uncharacterized protein LOC108833671</fullName>
    </submittedName>
</protein>
<reference evidence="6" key="1">
    <citation type="journal article" date="2019" name="Database">
        <title>The radish genome database (RadishGD): an integrated information resource for radish genomics.</title>
        <authorList>
            <person name="Yu H.J."/>
            <person name="Baek S."/>
            <person name="Lee Y.J."/>
            <person name="Cho A."/>
            <person name="Mun J.H."/>
        </authorList>
    </citation>
    <scope>NUCLEOTIDE SEQUENCE [LARGE SCALE GENOMIC DNA]</scope>
    <source>
        <strain evidence="6">cv. WK10039</strain>
    </source>
</reference>
<dbReference type="RefSeq" id="XP_018462583.1">
    <property type="nucleotide sequence ID" value="XM_018607081.1"/>
</dbReference>
<dbReference type="GeneID" id="108833671"/>
<gene>
    <name evidence="7" type="primary">LOC108833671</name>
</gene>
<dbReference type="InterPro" id="IPR038765">
    <property type="entry name" value="Papain-like_cys_pep_sf"/>
</dbReference>
<dbReference type="KEGG" id="rsz:108833671"/>
<evidence type="ECO:0000256" key="4">
    <source>
        <dbReference type="SAM" id="MobiDB-lite"/>
    </source>
</evidence>
<name>A0A6J0LRW3_RAPSA</name>
<dbReference type="PROSITE" id="PS50600">
    <property type="entry name" value="ULP_PROTEASE"/>
    <property type="match status" value="1"/>
</dbReference>
<dbReference type="Gene3D" id="3.40.395.10">
    <property type="entry name" value="Adenoviral Proteinase, Chain A"/>
    <property type="match status" value="1"/>
</dbReference>
<evidence type="ECO:0000259" key="5">
    <source>
        <dbReference type="PROSITE" id="PS50600"/>
    </source>
</evidence>